<feature type="transmembrane region" description="Helical" evidence="9">
    <location>
        <begin position="382"/>
        <end position="403"/>
    </location>
</feature>
<keyword evidence="6 9" id="KW-1133">Transmembrane helix</keyword>
<feature type="transmembrane region" description="Helical" evidence="9">
    <location>
        <begin position="423"/>
        <end position="443"/>
    </location>
</feature>
<protein>
    <submittedName>
        <fullName evidence="10">Iron ABC transporter permease</fullName>
    </submittedName>
</protein>
<organism evidence="10 11">
    <name type="scientific">Brevibacterium gallinarum</name>
    <dbReference type="NCBI Taxonomy" id="2762220"/>
    <lineage>
        <taxon>Bacteria</taxon>
        <taxon>Bacillati</taxon>
        <taxon>Actinomycetota</taxon>
        <taxon>Actinomycetes</taxon>
        <taxon>Micrococcales</taxon>
        <taxon>Brevibacteriaceae</taxon>
        <taxon>Brevibacterium</taxon>
    </lineage>
</organism>
<comment type="subcellular location">
    <subcellularLocation>
        <location evidence="1">Cell membrane</location>
        <topology evidence="1">Multi-pass membrane protein</topology>
    </subcellularLocation>
</comment>
<accession>A0ABR8WUD9</accession>
<feature type="transmembrane region" description="Helical" evidence="9">
    <location>
        <begin position="254"/>
        <end position="274"/>
    </location>
</feature>
<name>A0ABR8WUD9_9MICO</name>
<keyword evidence="11" id="KW-1185">Reference proteome</keyword>
<evidence type="ECO:0000313" key="10">
    <source>
        <dbReference type="EMBL" id="MBD8020678.1"/>
    </source>
</evidence>
<evidence type="ECO:0000256" key="1">
    <source>
        <dbReference type="ARBA" id="ARBA00004651"/>
    </source>
</evidence>
<feature type="transmembrane region" description="Helical" evidence="9">
    <location>
        <begin position="562"/>
        <end position="582"/>
    </location>
</feature>
<evidence type="ECO:0000256" key="2">
    <source>
        <dbReference type="ARBA" id="ARBA00007935"/>
    </source>
</evidence>
<feature type="transmembrane region" description="Helical" evidence="9">
    <location>
        <begin position="348"/>
        <end position="370"/>
    </location>
</feature>
<evidence type="ECO:0000256" key="5">
    <source>
        <dbReference type="ARBA" id="ARBA00022692"/>
    </source>
</evidence>
<evidence type="ECO:0000256" key="9">
    <source>
        <dbReference type="SAM" id="Phobius"/>
    </source>
</evidence>
<dbReference type="EMBL" id="JACSPY010000006">
    <property type="protein sequence ID" value="MBD8020678.1"/>
    <property type="molecule type" value="Genomic_DNA"/>
</dbReference>
<evidence type="ECO:0000313" key="11">
    <source>
        <dbReference type="Proteomes" id="UP000651517"/>
    </source>
</evidence>
<dbReference type="PANTHER" id="PTHR30472">
    <property type="entry name" value="FERRIC ENTEROBACTIN TRANSPORT SYSTEM PERMEASE PROTEIN"/>
    <property type="match status" value="1"/>
</dbReference>
<feature type="transmembrane region" description="Helical" evidence="9">
    <location>
        <begin position="295"/>
        <end position="316"/>
    </location>
</feature>
<feature type="transmembrane region" description="Helical" evidence="9">
    <location>
        <begin position="476"/>
        <end position="493"/>
    </location>
</feature>
<feature type="region of interest" description="Disordered" evidence="8">
    <location>
        <begin position="1"/>
        <end position="49"/>
    </location>
</feature>
<feature type="transmembrane region" description="Helical" evidence="9">
    <location>
        <begin position="692"/>
        <end position="714"/>
    </location>
</feature>
<gene>
    <name evidence="10" type="ORF">H9634_07780</name>
</gene>
<reference evidence="10 11" key="1">
    <citation type="submission" date="2020-08" db="EMBL/GenBank/DDBJ databases">
        <title>A Genomic Blueprint of the Chicken Gut Microbiome.</title>
        <authorList>
            <person name="Gilroy R."/>
            <person name="Ravi A."/>
            <person name="Getino M."/>
            <person name="Pursley I."/>
            <person name="Horton D.L."/>
            <person name="Alikhan N.-F."/>
            <person name="Baker D."/>
            <person name="Gharbi K."/>
            <person name="Hall N."/>
            <person name="Watson M."/>
            <person name="Adriaenssens E.M."/>
            <person name="Foster-Nyarko E."/>
            <person name="Jarju S."/>
            <person name="Secka A."/>
            <person name="Antonio M."/>
            <person name="Oren A."/>
            <person name="Chaudhuri R."/>
            <person name="La Ragione R.M."/>
            <person name="Hildebrand F."/>
            <person name="Pallen M.J."/>
        </authorList>
    </citation>
    <scope>NUCLEOTIDE SEQUENCE [LARGE SCALE GENOMIC DNA]</scope>
    <source>
        <strain evidence="10 11">Re57</strain>
    </source>
</reference>
<feature type="transmembrane region" description="Helical" evidence="9">
    <location>
        <begin position="213"/>
        <end position="234"/>
    </location>
</feature>
<feature type="transmembrane region" description="Helical" evidence="9">
    <location>
        <begin position="505"/>
        <end position="523"/>
    </location>
</feature>
<keyword evidence="7 9" id="KW-0472">Membrane</keyword>
<keyword evidence="5 9" id="KW-0812">Transmembrane</keyword>
<dbReference type="Pfam" id="PF01032">
    <property type="entry name" value="FecCD"/>
    <property type="match status" value="2"/>
</dbReference>
<dbReference type="Proteomes" id="UP000651517">
    <property type="component" value="Unassembled WGS sequence"/>
</dbReference>
<proteinExistence type="inferred from homology"/>
<dbReference type="SUPFAM" id="SSF81345">
    <property type="entry name" value="ABC transporter involved in vitamin B12 uptake, BtuC"/>
    <property type="match status" value="2"/>
</dbReference>
<keyword evidence="3" id="KW-0813">Transport</keyword>
<evidence type="ECO:0000256" key="7">
    <source>
        <dbReference type="ARBA" id="ARBA00023136"/>
    </source>
</evidence>
<feature type="transmembrane region" description="Helical" evidence="9">
    <location>
        <begin position="127"/>
        <end position="146"/>
    </location>
</feature>
<dbReference type="InterPro" id="IPR037294">
    <property type="entry name" value="ABC_BtuC-like"/>
</dbReference>
<dbReference type="Gene3D" id="1.10.3470.10">
    <property type="entry name" value="ABC transporter involved in vitamin B12 uptake, BtuC"/>
    <property type="match status" value="2"/>
</dbReference>
<dbReference type="CDD" id="cd06550">
    <property type="entry name" value="TM_ABC_iron-siderophores_like"/>
    <property type="match status" value="2"/>
</dbReference>
<sequence length="744" mass="74234">MTIHTTTAGRTTAPAGAAAGTPAGASAGTPAGASSGTPAGASSGTPAGAAAGAAAGAPRAVRSRGALRLGLLTAPVAVLLALLSLLHLLQGTSELSPAEVWQTLTGTLTGSTAEASAVIIDARLPRLFAGLAVGAALGLSGGILQSITRNSLASPDTLGVNAGAYFALTAVAAFGVSLQFFSSAGVAFAGGLLAAGLVIGLSTGPHSSPIRMVLAGSVIALGLAALTSMLLLFFPWQTQGLFAWGAGSLSQAGIQGVITLLPVLACAAAALLLFGRRLDALQLGDDAAISLGVRVRAWQAVFLVIAVVCTAVAVTIAGPVGFVGLCAPALTRLLVGFFPGLTRQRSLIVVSALLGAFLVIGADVLMRALLGSQNGVSVPTGVVTSIIGAVFLATLACTARSGFDSDSLVTMRAGTGFGLHHPILLITICAGLLMAAIAGSVLVGDAMLLGGDVVNWLTHQASVRIEIILETRVPRVFAAVLGGLSLALAGAILQGVTRNPLADPGVLGISAAAATGAVAAIVITGTTSFWAILCAALTGASAVGLVLFGISARTGLDHARMVLAGISISAAAAALTTLMLVHTDPWNQTKAMTWLAGSTYGATAVECLPMIIAIVVTGAVLSAVSRDLDLVQIDDTTPQVLGVHVGRTRSVLVACALVLVAAATISVGTIAFLGLVAPHAARLLIGRTHRHLLPLTGLLGALLLTIADAIGRTVIAPSQIPAGLITAVIGCPYFIWLLWRMRRS</sequence>
<feature type="transmembrane region" description="Helical" evidence="9">
    <location>
        <begin position="720"/>
        <end position="739"/>
    </location>
</feature>
<comment type="caution">
    <text evidence="10">The sequence shown here is derived from an EMBL/GenBank/DDBJ whole genome shotgun (WGS) entry which is preliminary data.</text>
</comment>
<dbReference type="InterPro" id="IPR000522">
    <property type="entry name" value="ABC_transptr_permease_BtuC"/>
</dbReference>
<feature type="transmembrane region" description="Helical" evidence="9">
    <location>
        <begin position="69"/>
        <end position="89"/>
    </location>
</feature>
<feature type="transmembrane region" description="Helical" evidence="9">
    <location>
        <begin position="184"/>
        <end position="201"/>
    </location>
</feature>
<feature type="transmembrane region" description="Helical" evidence="9">
    <location>
        <begin position="529"/>
        <end position="550"/>
    </location>
</feature>
<evidence type="ECO:0000256" key="3">
    <source>
        <dbReference type="ARBA" id="ARBA00022448"/>
    </source>
</evidence>
<dbReference type="PANTHER" id="PTHR30472:SF37">
    <property type="entry name" value="FE(3+) DICITRATE TRANSPORT SYSTEM PERMEASE PROTEIN FECD-RELATED"/>
    <property type="match status" value="1"/>
</dbReference>
<evidence type="ECO:0000256" key="4">
    <source>
        <dbReference type="ARBA" id="ARBA00022475"/>
    </source>
</evidence>
<keyword evidence="4" id="KW-1003">Cell membrane</keyword>
<evidence type="ECO:0000256" key="8">
    <source>
        <dbReference type="SAM" id="MobiDB-lite"/>
    </source>
</evidence>
<feature type="transmembrane region" description="Helical" evidence="9">
    <location>
        <begin position="158"/>
        <end position="178"/>
    </location>
</feature>
<feature type="transmembrane region" description="Helical" evidence="9">
    <location>
        <begin position="651"/>
        <end position="680"/>
    </location>
</feature>
<evidence type="ECO:0000256" key="6">
    <source>
        <dbReference type="ARBA" id="ARBA00022989"/>
    </source>
</evidence>
<comment type="similarity">
    <text evidence="2">Belongs to the binding-protein-dependent transport system permease family. FecCD subfamily.</text>
</comment>